<sequence>MTAMSTSTPEQPSLSVAETDSVDAYAQRIVDAALGAIDVFAIYLGDRLGWYRSLASNGPATADELAARTGTHPRYAREWLEQQAVTGLLSVDHDEPPHFTLSPAGAEVLTDERSLAYLTPLPRLLTSGAVQMPALLEAYRTGGGVGWARYGSDARESQSDVNRPWFELALPGALQSVPEVDDLLRAPGAAIADIGCGGGWSTIALARAYPNATLHGFDIDSASVELARSNISSEPDVAQQITITEADATGLPESAFHAVFAFECIHDMPRPVQVLAAARRALVPGGAVIVMDEAVGEEFTAPGDDVERLMYGYSLTVCLPDGMSHQPSAGTGTVMRPAILRKYAQEAGFARMDILPIEDFSFFRFYRLSEG</sequence>
<dbReference type="InterPro" id="IPR041698">
    <property type="entry name" value="Methyltransf_25"/>
</dbReference>
<dbReference type="Pfam" id="PF13649">
    <property type="entry name" value="Methyltransf_25"/>
    <property type="match status" value="1"/>
</dbReference>
<evidence type="ECO:0000313" key="4">
    <source>
        <dbReference type="Proteomes" id="UP001336020"/>
    </source>
</evidence>
<keyword evidence="3" id="KW-0808">Transferase</keyword>
<accession>A0ABU7LF43</accession>
<dbReference type="InterPro" id="IPR048711">
    <property type="entry name" value="WHD_Rv2258c"/>
</dbReference>
<dbReference type="Pfam" id="PF21320">
    <property type="entry name" value="WHD_Rv2258c"/>
    <property type="match status" value="1"/>
</dbReference>
<dbReference type="PANTHER" id="PTHR45128:SF2">
    <property type="entry name" value="METHYLTRANSFERASE DOMAIN-CONTAINING PROTEIN"/>
    <property type="match status" value="1"/>
</dbReference>
<dbReference type="EMBL" id="JAUTXY010000011">
    <property type="protein sequence ID" value="MEE2060158.1"/>
    <property type="molecule type" value="Genomic_DNA"/>
</dbReference>
<dbReference type="Gene3D" id="3.40.50.150">
    <property type="entry name" value="Vaccinia Virus protein VP39"/>
    <property type="match status" value="1"/>
</dbReference>
<dbReference type="InterPro" id="IPR053173">
    <property type="entry name" value="SAM-binding_MTase"/>
</dbReference>
<dbReference type="InterPro" id="IPR036390">
    <property type="entry name" value="WH_DNA-bd_sf"/>
</dbReference>
<protein>
    <submittedName>
        <fullName evidence="3">Class I SAM-dependent methyltransferase</fullName>
        <ecNumber evidence="3">2.1.-.-</ecNumber>
    </submittedName>
</protein>
<dbReference type="SUPFAM" id="SSF46785">
    <property type="entry name" value="Winged helix' DNA-binding domain"/>
    <property type="match status" value="1"/>
</dbReference>
<reference evidence="3 4" key="1">
    <citation type="submission" date="2023-07" db="EMBL/GenBank/DDBJ databases">
        <authorList>
            <person name="Girao M."/>
            <person name="Carvalho M.F."/>
        </authorList>
    </citation>
    <scope>NUCLEOTIDE SEQUENCE [LARGE SCALE GENOMIC DNA]</scope>
    <source>
        <strain evidence="3 4">YIM65754</strain>
    </source>
</reference>
<dbReference type="Proteomes" id="UP001336020">
    <property type="component" value="Unassembled WGS sequence"/>
</dbReference>
<proteinExistence type="predicted"/>
<evidence type="ECO:0000259" key="2">
    <source>
        <dbReference type="Pfam" id="PF21320"/>
    </source>
</evidence>
<name>A0ABU7LF43_9NOCA</name>
<evidence type="ECO:0000259" key="1">
    <source>
        <dbReference type="Pfam" id="PF13649"/>
    </source>
</evidence>
<organism evidence="3 4">
    <name type="scientific">Rhodococcus artemisiae</name>
    <dbReference type="NCBI Taxonomy" id="714159"/>
    <lineage>
        <taxon>Bacteria</taxon>
        <taxon>Bacillati</taxon>
        <taxon>Actinomycetota</taxon>
        <taxon>Actinomycetes</taxon>
        <taxon>Mycobacteriales</taxon>
        <taxon>Nocardiaceae</taxon>
        <taxon>Rhodococcus</taxon>
    </lineage>
</organism>
<comment type="caution">
    <text evidence="3">The sequence shown here is derived from an EMBL/GenBank/DDBJ whole genome shotgun (WGS) entry which is preliminary data.</text>
</comment>
<dbReference type="GO" id="GO:0008168">
    <property type="term" value="F:methyltransferase activity"/>
    <property type="evidence" value="ECO:0007669"/>
    <property type="project" value="UniProtKB-KW"/>
</dbReference>
<dbReference type="SUPFAM" id="SSF53335">
    <property type="entry name" value="S-adenosyl-L-methionine-dependent methyltransferases"/>
    <property type="match status" value="1"/>
</dbReference>
<keyword evidence="3" id="KW-0489">Methyltransferase</keyword>
<feature type="domain" description="Methyltransferase" evidence="1">
    <location>
        <begin position="191"/>
        <end position="286"/>
    </location>
</feature>
<dbReference type="EC" id="2.1.-.-" evidence="3"/>
<keyword evidence="4" id="KW-1185">Reference proteome</keyword>
<dbReference type="PANTHER" id="PTHR45128">
    <property type="entry name" value="METHYLTRANSFERASE TYPE 11"/>
    <property type="match status" value="1"/>
</dbReference>
<dbReference type="GO" id="GO:0032259">
    <property type="term" value="P:methylation"/>
    <property type="evidence" value="ECO:0007669"/>
    <property type="project" value="UniProtKB-KW"/>
</dbReference>
<feature type="domain" description="S-adenosylmethionine-dependent methyltransferase Rv2258c-like winged HTH" evidence="2">
    <location>
        <begin position="42"/>
        <end position="110"/>
    </location>
</feature>
<dbReference type="Gene3D" id="1.10.10.10">
    <property type="entry name" value="Winged helix-like DNA-binding domain superfamily/Winged helix DNA-binding domain"/>
    <property type="match status" value="1"/>
</dbReference>
<evidence type="ECO:0000313" key="3">
    <source>
        <dbReference type="EMBL" id="MEE2060158.1"/>
    </source>
</evidence>
<dbReference type="CDD" id="cd02440">
    <property type="entry name" value="AdoMet_MTases"/>
    <property type="match status" value="1"/>
</dbReference>
<dbReference type="InterPro" id="IPR029063">
    <property type="entry name" value="SAM-dependent_MTases_sf"/>
</dbReference>
<dbReference type="InterPro" id="IPR036388">
    <property type="entry name" value="WH-like_DNA-bd_sf"/>
</dbReference>
<gene>
    <name evidence="3" type="ORF">Q7514_21805</name>
</gene>